<dbReference type="InterPro" id="IPR015590">
    <property type="entry name" value="Aldehyde_DH_dom"/>
</dbReference>
<sequence length="397" mass="44017">MKKLLSINPATEEIFGEFPILTENELENKINLSHEAFKKWKKVPFSEKKVLMKKVGKILLLHKQKFAKMITMEMGKNIEESTAEVEKCATLCEFLAGSAEAILKKEIIKTEAEESYIRFEPLGVIFSIMPWNYPFWQVFRAAVPALMVGNTMLLKLASNVPQTSQLIEKIFIEAGFPKGVFQNLLIDSSMSEIVIKSNYVRGVTLTGSEKAGSAVASLAGASIKKSILELGGSDPFIVLDDADIKKASLVATSARLSVSGQVCISAKRFIIQKKIANEFIRELTKNFKEIENKIGPLSGKKILETIEDQVNSSVKMGAKIITGGKRIAKKGYFYPPTIIADVTKKMPLYFEEAFGPVATIFIVEDDAETIKIANDTKFGLGASVWTNNKKRAQLFIE</sequence>
<dbReference type="Gene3D" id="3.40.605.10">
    <property type="entry name" value="Aldehyde Dehydrogenase, Chain A, domain 1"/>
    <property type="match status" value="1"/>
</dbReference>
<dbReference type="FunFam" id="3.40.605.10:FF:000012">
    <property type="entry name" value="NAD-dependent succinate-semialdehyde dehydrogenase"/>
    <property type="match status" value="1"/>
</dbReference>
<dbReference type="InterPro" id="IPR016163">
    <property type="entry name" value="Ald_DH_C"/>
</dbReference>
<evidence type="ECO:0000259" key="4">
    <source>
        <dbReference type="Pfam" id="PF00171"/>
    </source>
</evidence>
<organism evidence="5 6">
    <name type="scientific">Candidatus Roizmanbacteria bacterium CG_4_8_14_3_um_filter_34_9</name>
    <dbReference type="NCBI Taxonomy" id="1974832"/>
    <lineage>
        <taxon>Bacteria</taxon>
        <taxon>Candidatus Roizmaniibacteriota</taxon>
    </lineage>
</organism>
<dbReference type="EMBL" id="PFGU01000016">
    <property type="protein sequence ID" value="PIW73576.1"/>
    <property type="molecule type" value="Genomic_DNA"/>
</dbReference>
<dbReference type="InterPro" id="IPR047110">
    <property type="entry name" value="GABD/Sad-like"/>
</dbReference>
<dbReference type="Proteomes" id="UP000230822">
    <property type="component" value="Unassembled WGS sequence"/>
</dbReference>
<comment type="caution">
    <text evidence="5">The sequence shown here is derived from an EMBL/GenBank/DDBJ whole genome shotgun (WGS) entry which is preliminary data.</text>
</comment>
<dbReference type="AlphaFoldDB" id="A0A2M7ID57"/>
<feature type="non-terminal residue" evidence="5">
    <location>
        <position position="397"/>
    </location>
</feature>
<dbReference type="SUPFAM" id="SSF53720">
    <property type="entry name" value="ALDH-like"/>
    <property type="match status" value="1"/>
</dbReference>
<dbReference type="Gene3D" id="3.40.309.10">
    <property type="entry name" value="Aldehyde Dehydrogenase, Chain A, domain 2"/>
    <property type="match status" value="1"/>
</dbReference>
<dbReference type="PANTHER" id="PTHR43217:SF1">
    <property type="entry name" value="SUCCINATE SEMIALDEHYDE DEHYDROGENASE [NAD(P)+] SAD"/>
    <property type="match status" value="1"/>
</dbReference>
<dbReference type="InterPro" id="IPR016161">
    <property type="entry name" value="Ald_DH/histidinol_DH"/>
</dbReference>
<evidence type="ECO:0000313" key="5">
    <source>
        <dbReference type="EMBL" id="PIW73576.1"/>
    </source>
</evidence>
<accession>A0A2M7ID57</accession>
<evidence type="ECO:0000256" key="3">
    <source>
        <dbReference type="ARBA" id="ARBA00023002"/>
    </source>
</evidence>
<dbReference type="GO" id="GO:0004777">
    <property type="term" value="F:succinate-semialdehyde dehydrogenase (NAD+) activity"/>
    <property type="evidence" value="ECO:0007669"/>
    <property type="project" value="TreeGrafter"/>
</dbReference>
<gene>
    <name evidence="5" type="ORF">CO005_00675</name>
</gene>
<proteinExistence type="inferred from homology"/>
<name>A0A2M7ID57_9BACT</name>
<comment type="similarity">
    <text evidence="1">Belongs to the aldehyde dehydrogenase family.</text>
</comment>
<protein>
    <submittedName>
        <fullName evidence="5">Succinate-semialdehyde dehydrogenase</fullName>
    </submittedName>
</protein>
<dbReference type="Pfam" id="PF00171">
    <property type="entry name" value="Aldedh"/>
    <property type="match status" value="1"/>
</dbReference>
<dbReference type="PANTHER" id="PTHR43217">
    <property type="entry name" value="SUCCINATE SEMIALDEHYDE DEHYDROGENASE [NAD(P)+] SAD"/>
    <property type="match status" value="1"/>
</dbReference>
<evidence type="ECO:0000256" key="1">
    <source>
        <dbReference type="ARBA" id="ARBA00009986"/>
    </source>
</evidence>
<evidence type="ECO:0000313" key="6">
    <source>
        <dbReference type="Proteomes" id="UP000230822"/>
    </source>
</evidence>
<dbReference type="InterPro" id="IPR016162">
    <property type="entry name" value="Ald_DH_N"/>
</dbReference>
<feature type="domain" description="Aldehyde dehydrogenase" evidence="4">
    <location>
        <begin position="5"/>
        <end position="396"/>
    </location>
</feature>
<reference evidence="6" key="1">
    <citation type="submission" date="2017-09" db="EMBL/GenBank/DDBJ databases">
        <title>Depth-based differentiation of microbial function through sediment-hosted aquifers and enrichment of novel symbionts in the deep terrestrial subsurface.</title>
        <authorList>
            <person name="Probst A.J."/>
            <person name="Ladd B."/>
            <person name="Jarett J.K."/>
            <person name="Geller-Mcgrath D.E."/>
            <person name="Sieber C.M.K."/>
            <person name="Emerson J.B."/>
            <person name="Anantharaman K."/>
            <person name="Thomas B.C."/>
            <person name="Malmstrom R."/>
            <person name="Stieglmeier M."/>
            <person name="Klingl A."/>
            <person name="Woyke T."/>
            <person name="Ryan C.M."/>
            <person name="Banfield J.F."/>
        </authorList>
    </citation>
    <scope>NUCLEOTIDE SEQUENCE [LARGE SCALE GENOMIC DNA]</scope>
</reference>
<evidence type="ECO:0000256" key="2">
    <source>
        <dbReference type="ARBA" id="ARBA00022857"/>
    </source>
</evidence>
<keyword evidence="3" id="KW-0560">Oxidoreductase</keyword>
<keyword evidence="2" id="KW-0521">NADP</keyword>